<dbReference type="PANTHER" id="PTHR24189:SF50">
    <property type="entry name" value="ANKYRIN REPEAT AND SOCS BOX PROTEIN 2"/>
    <property type="match status" value="1"/>
</dbReference>
<evidence type="ECO:0000256" key="3">
    <source>
        <dbReference type="PROSITE-ProRule" id="PRU00023"/>
    </source>
</evidence>
<dbReference type="RefSeq" id="XP_009015601.1">
    <property type="nucleotide sequence ID" value="XM_009017353.1"/>
</dbReference>
<dbReference type="EMBL" id="KB096324">
    <property type="protein sequence ID" value="ESO06233.1"/>
    <property type="molecule type" value="Genomic_DNA"/>
</dbReference>
<dbReference type="AlphaFoldDB" id="T1FY00"/>
<dbReference type="Gene3D" id="1.25.40.20">
    <property type="entry name" value="Ankyrin repeat-containing domain"/>
    <property type="match status" value="2"/>
</dbReference>
<gene>
    <name evidence="5" type="primary">20213698</name>
    <name evidence="4" type="ORF">HELRODRAFT_64830</name>
</gene>
<name>T1FY00_HELRO</name>
<dbReference type="STRING" id="6412.T1FY00"/>
<dbReference type="PRINTS" id="PR01415">
    <property type="entry name" value="ANKYRIN"/>
</dbReference>
<keyword evidence="6" id="KW-1185">Reference proteome</keyword>
<dbReference type="Pfam" id="PF13637">
    <property type="entry name" value="Ank_4"/>
    <property type="match status" value="1"/>
</dbReference>
<dbReference type="PANTHER" id="PTHR24189">
    <property type="entry name" value="MYOTROPHIN"/>
    <property type="match status" value="1"/>
</dbReference>
<feature type="repeat" description="ANK" evidence="3">
    <location>
        <begin position="86"/>
        <end position="118"/>
    </location>
</feature>
<dbReference type="CTD" id="20213698"/>
<proteinExistence type="predicted"/>
<keyword evidence="1" id="KW-0677">Repeat</keyword>
<dbReference type="HOGENOM" id="CLU_000134_18_0_1"/>
<dbReference type="SMART" id="SM00248">
    <property type="entry name" value="ANK"/>
    <property type="match status" value="7"/>
</dbReference>
<evidence type="ECO:0000256" key="2">
    <source>
        <dbReference type="ARBA" id="ARBA00023043"/>
    </source>
</evidence>
<organism evidence="5 6">
    <name type="scientific">Helobdella robusta</name>
    <name type="common">Californian leech</name>
    <dbReference type="NCBI Taxonomy" id="6412"/>
    <lineage>
        <taxon>Eukaryota</taxon>
        <taxon>Metazoa</taxon>
        <taxon>Spiralia</taxon>
        <taxon>Lophotrochozoa</taxon>
        <taxon>Annelida</taxon>
        <taxon>Clitellata</taxon>
        <taxon>Hirudinea</taxon>
        <taxon>Rhynchobdellida</taxon>
        <taxon>Glossiphoniidae</taxon>
        <taxon>Helobdella</taxon>
    </lineage>
</organism>
<dbReference type="PROSITE" id="PS50297">
    <property type="entry name" value="ANK_REP_REGION"/>
    <property type="match status" value="5"/>
</dbReference>
<evidence type="ECO:0000313" key="5">
    <source>
        <dbReference type="EnsemblMetazoa" id="HelroP64830"/>
    </source>
</evidence>
<sequence>VKKLLHLMKTSVIEKDKETGKTALHFCASNKDTLVADAVLDNDSSCLNMKDASGFTPFLLASVAGNLKMVKFLKERGTNVKTCDNEGHTAAHWTAVCGHAEVLEYLHDNGVELSTCDKNGATPLHYAVHGSDDVSREQSQKMVKMLLAKKVKVDAMDEDKRTPLLWAASSGRDKICEILLDAGANIESTDQDGLTSLHSAAAKGYPKCIEVLLKRKAKIEATDKNGKNTCLHMAALSNNLPLCKLLVQNGANVNSPMKHGVENYCY</sequence>
<dbReference type="InterPro" id="IPR002110">
    <property type="entry name" value="Ankyrin_rpt"/>
</dbReference>
<feature type="repeat" description="ANK" evidence="3">
    <location>
        <begin position="53"/>
        <end position="85"/>
    </location>
</feature>
<dbReference type="OMA" id="ERTPILW"/>
<dbReference type="Pfam" id="PF12796">
    <property type="entry name" value="Ank_2"/>
    <property type="match status" value="2"/>
</dbReference>
<accession>T1FY00</accession>
<dbReference type="OrthoDB" id="10258888at2759"/>
<evidence type="ECO:0000313" key="6">
    <source>
        <dbReference type="Proteomes" id="UP000015101"/>
    </source>
</evidence>
<reference evidence="5" key="3">
    <citation type="submission" date="2015-06" db="UniProtKB">
        <authorList>
            <consortium name="EnsemblMetazoa"/>
        </authorList>
    </citation>
    <scope>IDENTIFICATION</scope>
</reference>
<evidence type="ECO:0000313" key="4">
    <source>
        <dbReference type="EMBL" id="ESO06233.1"/>
    </source>
</evidence>
<dbReference type="Proteomes" id="UP000015101">
    <property type="component" value="Unassembled WGS sequence"/>
</dbReference>
<dbReference type="eggNOG" id="KOG0504">
    <property type="taxonomic scope" value="Eukaryota"/>
</dbReference>
<feature type="repeat" description="ANK" evidence="3">
    <location>
        <begin position="226"/>
        <end position="258"/>
    </location>
</feature>
<dbReference type="InterPro" id="IPR050745">
    <property type="entry name" value="Multifunctional_regulatory"/>
</dbReference>
<protein>
    <submittedName>
        <fullName evidence="4 5">Uncharacterized protein</fullName>
    </submittedName>
</protein>
<feature type="repeat" description="ANK" evidence="3">
    <location>
        <begin position="192"/>
        <end position="224"/>
    </location>
</feature>
<dbReference type="GeneID" id="20213698"/>
<dbReference type="EnsemblMetazoa" id="HelroT64830">
    <property type="protein sequence ID" value="HelroP64830"/>
    <property type="gene ID" value="HelroG64830"/>
</dbReference>
<dbReference type="KEGG" id="hro:HELRODRAFT_64830"/>
<feature type="repeat" description="ANK" evidence="3">
    <location>
        <begin position="159"/>
        <end position="191"/>
    </location>
</feature>
<dbReference type="InterPro" id="IPR036770">
    <property type="entry name" value="Ankyrin_rpt-contain_sf"/>
</dbReference>
<feature type="repeat" description="ANK" evidence="3">
    <location>
        <begin position="119"/>
        <end position="158"/>
    </location>
</feature>
<evidence type="ECO:0000256" key="1">
    <source>
        <dbReference type="ARBA" id="ARBA00022737"/>
    </source>
</evidence>
<reference evidence="6" key="1">
    <citation type="submission" date="2012-12" db="EMBL/GenBank/DDBJ databases">
        <authorList>
            <person name="Hellsten U."/>
            <person name="Grimwood J."/>
            <person name="Chapman J.A."/>
            <person name="Shapiro H."/>
            <person name="Aerts A."/>
            <person name="Otillar R.P."/>
            <person name="Terry A.Y."/>
            <person name="Boore J.L."/>
            <person name="Simakov O."/>
            <person name="Marletaz F."/>
            <person name="Cho S.-J."/>
            <person name="Edsinger-Gonzales E."/>
            <person name="Havlak P."/>
            <person name="Kuo D.-H."/>
            <person name="Larsson T."/>
            <person name="Lv J."/>
            <person name="Arendt D."/>
            <person name="Savage R."/>
            <person name="Osoegawa K."/>
            <person name="de Jong P."/>
            <person name="Lindberg D.R."/>
            <person name="Seaver E.C."/>
            <person name="Weisblat D.A."/>
            <person name="Putnam N.H."/>
            <person name="Grigoriev I.V."/>
            <person name="Rokhsar D.S."/>
        </authorList>
    </citation>
    <scope>NUCLEOTIDE SEQUENCE</scope>
</reference>
<reference evidence="4 6" key="2">
    <citation type="journal article" date="2013" name="Nature">
        <title>Insights into bilaterian evolution from three spiralian genomes.</title>
        <authorList>
            <person name="Simakov O."/>
            <person name="Marletaz F."/>
            <person name="Cho S.J."/>
            <person name="Edsinger-Gonzales E."/>
            <person name="Havlak P."/>
            <person name="Hellsten U."/>
            <person name="Kuo D.H."/>
            <person name="Larsson T."/>
            <person name="Lv J."/>
            <person name="Arendt D."/>
            <person name="Savage R."/>
            <person name="Osoegawa K."/>
            <person name="de Jong P."/>
            <person name="Grimwood J."/>
            <person name="Chapman J.A."/>
            <person name="Shapiro H."/>
            <person name="Aerts A."/>
            <person name="Otillar R.P."/>
            <person name="Terry A.Y."/>
            <person name="Boore J.L."/>
            <person name="Grigoriev I.V."/>
            <person name="Lindberg D.R."/>
            <person name="Seaver E.C."/>
            <person name="Weisblat D.A."/>
            <person name="Putnam N.H."/>
            <person name="Rokhsar D.S."/>
        </authorList>
    </citation>
    <scope>NUCLEOTIDE SEQUENCE</scope>
</reference>
<dbReference type="EMBL" id="AMQM01000591">
    <property type="status" value="NOT_ANNOTATED_CDS"/>
    <property type="molecule type" value="Genomic_DNA"/>
</dbReference>
<dbReference type="InParanoid" id="T1FY00"/>
<keyword evidence="2 3" id="KW-0040">ANK repeat</keyword>
<dbReference type="SUPFAM" id="SSF48403">
    <property type="entry name" value="Ankyrin repeat"/>
    <property type="match status" value="1"/>
</dbReference>
<dbReference type="PROSITE" id="PS50088">
    <property type="entry name" value="ANK_REPEAT"/>
    <property type="match status" value="6"/>
</dbReference>